<dbReference type="OrthoDB" id="2111604at2"/>
<dbReference type="RefSeq" id="WP_091230302.1">
    <property type="nucleotide sequence ID" value="NZ_FMKA01000002.1"/>
</dbReference>
<evidence type="ECO:0000313" key="2">
    <source>
        <dbReference type="Proteomes" id="UP000199315"/>
    </source>
</evidence>
<gene>
    <name evidence="1" type="ORF">SAMN05421730_1002142</name>
</gene>
<dbReference type="AlphaFoldDB" id="A0A1D3TQE5"/>
<name>A0A1D3TQE5_9FIRM</name>
<keyword evidence="2" id="KW-1185">Reference proteome</keyword>
<proteinExistence type="predicted"/>
<accession>A0A1D3TQE5</accession>
<dbReference type="Pfam" id="PF07949">
    <property type="entry name" value="YbbR"/>
    <property type="match status" value="2"/>
</dbReference>
<dbReference type="InterPro" id="IPR053154">
    <property type="entry name" value="c-di-AMP_regulator"/>
</dbReference>
<dbReference type="PANTHER" id="PTHR37804">
    <property type="entry name" value="CDAA REGULATORY PROTEIN CDAR"/>
    <property type="match status" value="1"/>
</dbReference>
<dbReference type="Gene3D" id="2.170.120.30">
    <property type="match status" value="2"/>
</dbReference>
<evidence type="ECO:0000313" key="1">
    <source>
        <dbReference type="EMBL" id="SCP95715.1"/>
    </source>
</evidence>
<dbReference type="Gene3D" id="2.170.120.40">
    <property type="entry name" value="YbbR-like domain"/>
    <property type="match status" value="2"/>
</dbReference>
<dbReference type="EMBL" id="FMKA01000002">
    <property type="protein sequence ID" value="SCP95715.1"/>
    <property type="molecule type" value="Genomic_DNA"/>
</dbReference>
<dbReference type="InterPro" id="IPR012505">
    <property type="entry name" value="YbbR"/>
</dbReference>
<sequence length="421" mass="45534">MKKMLTNNIGLKLLAVFAASLLWLIVVNIDDPVITKTFTGIPVTIINDEAITENGKVYTILEGSDTVSYTVRGNRKVVDGLRNTDFVAVADMEELIFLDTVPITITPTKNADKIDSVSQTQTLKVSIEDADTKQFPVTVVTYGTPAEGYAVGETKASPNSIKITGPVSVVKKVSQVKVELDVSNMNGNMEVQLQPKLYDSDGENVDATRITFSNDGITVNMNMLRTKNVDLSFETEGTPEDGYEFVGISYEPTTVTIAGTRTALAEISTIDVPKEAVNIAGATGDIEVVVDIREYLPETVRLTDESYASVLVTVKIEKLTSKTLELPQTSIAILNLPEGLNMSYADTAPAKITVRGLGADMELLTIEQITAQLDLDNLAAGSHSLPLKIKVPEKYEVIGEAAMNIILSAPEEVPETTEEVQ</sequence>
<reference evidence="1 2" key="1">
    <citation type="submission" date="2016-09" db="EMBL/GenBank/DDBJ databases">
        <authorList>
            <person name="Capua I."/>
            <person name="De Benedictis P."/>
            <person name="Joannis T."/>
            <person name="Lombin L.H."/>
            <person name="Cattoli G."/>
        </authorList>
    </citation>
    <scope>NUCLEOTIDE SEQUENCE [LARGE SCALE GENOMIC DNA]</scope>
    <source>
        <strain evidence="1 2">GluBS11</strain>
    </source>
</reference>
<organism evidence="1 2">
    <name type="scientific">Anaerobium acetethylicum</name>
    <dbReference type="NCBI Taxonomy" id="1619234"/>
    <lineage>
        <taxon>Bacteria</taxon>
        <taxon>Bacillati</taxon>
        <taxon>Bacillota</taxon>
        <taxon>Clostridia</taxon>
        <taxon>Lachnospirales</taxon>
        <taxon>Lachnospiraceae</taxon>
        <taxon>Anaerobium</taxon>
    </lineage>
</organism>
<dbReference type="PANTHER" id="PTHR37804:SF1">
    <property type="entry name" value="CDAA REGULATORY PROTEIN CDAR"/>
    <property type="match status" value="1"/>
</dbReference>
<protein>
    <submittedName>
        <fullName evidence="1">YbbR domain-containing protein</fullName>
    </submittedName>
</protein>
<dbReference type="STRING" id="1619234.SAMN05421730_1002142"/>
<dbReference type="Proteomes" id="UP000199315">
    <property type="component" value="Unassembled WGS sequence"/>
</dbReference>